<evidence type="ECO:0000256" key="3">
    <source>
        <dbReference type="ARBA" id="ARBA00023163"/>
    </source>
</evidence>
<dbReference type="GO" id="GO:0005634">
    <property type="term" value="C:nucleus"/>
    <property type="evidence" value="ECO:0007669"/>
    <property type="project" value="UniProtKB-SubCell"/>
</dbReference>
<feature type="domain" description="BHLH" evidence="6">
    <location>
        <begin position="25"/>
        <end position="80"/>
    </location>
</feature>
<name>A0A0R3TQ47_RODNA</name>
<dbReference type="Gene3D" id="6.10.250.980">
    <property type="match status" value="1"/>
</dbReference>
<dbReference type="STRING" id="102285.A0A0R3TQ47"/>
<feature type="domain" description="Orange" evidence="7">
    <location>
        <begin position="98"/>
        <end position="133"/>
    </location>
</feature>
<dbReference type="InterPro" id="IPR003650">
    <property type="entry name" value="Orange_dom"/>
</dbReference>
<dbReference type="OrthoDB" id="6371181at2759"/>
<keyword evidence="3" id="KW-0804">Transcription</keyword>
<dbReference type="WBParaSite" id="HNAJ_0000964501-mRNA-1">
    <property type="protein sequence ID" value="HNAJ_0000964501-mRNA-1"/>
    <property type="gene ID" value="HNAJ_0000964501"/>
</dbReference>
<evidence type="ECO:0000256" key="5">
    <source>
        <dbReference type="SAM" id="MobiDB-lite"/>
    </source>
</evidence>
<evidence type="ECO:0000313" key="8">
    <source>
        <dbReference type="EMBL" id="VDO06253.1"/>
    </source>
</evidence>
<dbReference type="SUPFAM" id="SSF158457">
    <property type="entry name" value="Orange domain-like"/>
    <property type="match status" value="1"/>
</dbReference>
<dbReference type="InterPro" id="IPR050370">
    <property type="entry name" value="HES_HEY"/>
</dbReference>
<feature type="compositionally biased region" description="Polar residues" evidence="5">
    <location>
        <begin position="211"/>
        <end position="225"/>
    </location>
</feature>
<dbReference type="InterPro" id="IPR036638">
    <property type="entry name" value="HLH_DNA-bd_sf"/>
</dbReference>
<protein>
    <submittedName>
        <fullName evidence="10">BHLH domain-containing protein</fullName>
    </submittedName>
</protein>
<feature type="compositionally biased region" description="Polar residues" evidence="5">
    <location>
        <begin position="191"/>
        <end position="200"/>
    </location>
</feature>
<comment type="subcellular location">
    <subcellularLocation>
        <location evidence="1">Nucleus</location>
    </subcellularLocation>
</comment>
<dbReference type="PROSITE" id="PS51054">
    <property type="entry name" value="ORANGE"/>
    <property type="match status" value="1"/>
</dbReference>
<dbReference type="Proteomes" id="UP000278807">
    <property type="component" value="Unassembled WGS sequence"/>
</dbReference>
<evidence type="ECO:0000313" key="9">
    <source>
        <dbReference type="Proteomes" id="UP000278807"/>
    </source>
</evidence>
<evidence type="ECO:0000259" key="7">
    <source>
        <dbReference type="PROSITE" id="PS51054"/>
    </source>
</evidence>
<evidence type="ECO:0000256" key="4">
    <source>
        <dbReference type="ARBA" id="ARBA00023242"/>
    </source>
</evidence>
<dbReference type="PANTHER" id="PTHR10985">
    <property type="entry name" value="BASIC HELIX-LOOP-HELIX TRANSCRIPTION FACTOR, HES-RELATED"/>
    <property type="match status" value="1"/>
</dbReference>
<gene>
    <name evidence="8" type="ORF">HNAJ_LOCUS9640</name>
</gene>
<evidence type="ECO:0000259" key="6">
    <source>
        <dbReference type="PROSITE" id="PS50888"/>
    </source>
</evidence>
<feature type="region of interest" description="Disordered" evidence="5">
    <location>
        <begin position="191"/>
        <end position="237"/>
    </location>
</feature>
<dbReference type="Gene3D" id="4.10.280.10">
    <property type="entry name" value="Helix-loop-helix DNA-binding domain"/>
    <property type="match status" value="1"/>
</dbReference>
<sequence length="299" mass="34869">MHCPSPDDYIEEDDNFSCETSTEMERKRRRGIIEKKRRDRINYLLSELRRIIPLGAQKQTSTKLEKAEILEATVEFNRRILSDGTALNAEMRVLEDRMAGFRECFTELTRYLSAKPVMSSEDDDLRRKLLTHLHQRILKMHYDAQERLASISLVSSRLNTDGNAVPHQPSTSHQSYWNSQPIKKEEYQWKQSDYSPQNSFQHHHHHQQQQPTPEINESQSTTSPPSMLETLEENDSVGRAASTHMFQPISNSNINFQSYTYDPSLNSTGGYESFAYGYQQNYPETARFTPYSSDHQFEY</sequence>
<dbReference type="PROSITE" id="PS50888">
    <property type="entry name" value="BHLH"/>
    <property type="match status" value="1"/>
</dbReference>
<dbReference type="EMBL" id="UZAE01012693">
    <property type="protein sequence ID" value="VDO06253.1"/>
    <property type="molecule type" value="Genomic_DNA"/>
</dbReference>
<keyword evidence="9" id="KW-1185">Reference proteome</keyword>
<dbReference type="SMART" id="SM00511">
    <property type="entry name" value="ORANGE"/>
    <property type="match status" value="1"/>
</dbReference>
<dbReference type="AlphaFoldDB" id="A0A0R3TQ47"/>
<evidence type="ECO:0000256" key="2">
    <source>
        <dbReference type="ARBA" id="ARBA00023015"/>
    </source>
</evidence>
<organism evidence="10">
    <name type="scientific">Rodentolepis nana</name>
    <name type="common">Dwarf tapeworm</name>
    <name type="synonym">Hymenolepis nana</name>
    <dbReference type="NCBI Taxonomy" id="102285"/>
    <lineage>
        <taxon>Eukaryota</taxon>
        <taxon>Metazoa</taxon>
        <taxon>Spiralia</taxon>
        <taxon>Lophotrochozoa</taxon>
        <taxon>Platyhelminthes</taxon>
        <taxon>Cestoda</taxon>
        <taxon>Eucestoda</taxon>
        <taxon>Cyclophyllidea</taxon>
        <taxon>Hymenolepididae</taxon>
        <taxon>Rodentolepis</taxon>
    </lineage>
</organism>
<dbReference type="InterPro" id="IPR011598">
    <property type="entry name" value="bHLH_dom"/>
</dbReference>
<dbReference type="GO" id="GO:0003677">
    <property type="term" value="F:DNA binding"/>
    <property type="evidence" value="ECO:0007669"/>
    <property type="project" value="InterPro"/>
</dbReference>
<feature type="region of interest" description="Disordered" evidence="5">
    <location>
        <begin position="160"/>
        <end position="179"/>
    </location>
</feature>
<dbReference type="GO" id="GO:0046983">
    <property type="term" value="F:protein dimerization activity"/>
    <property type="evidence" value="ECO:0007669"/>
    <property type="project" value="InterPro"/>
</dbReference>
<keyword evidence="2" id="KW-0805">Transcription regulation</keyword>
<keyword evidence="4" id="KW-0539">Nucleus</keyword>
<dbReference type="SUPFAM" id="SSF47459">
    <property type="entry name" value="HLH, helix-loop-helix DNA-binding domain"/>
    <property type="match status" value="1"/>
</dbReference>
<dbReference type="Pfam" id="PF07527">
    <property type="entry name" value="Hairy_orange"/>
    <property type="match status" value="1"/>
</dbReference>
<dbReference type="GO" id="GO:0006355">
    <property type="term" value="P:regulation of DNA-templated transcription"/>
    <property type="evidence" value="ECO:0007669"/>
    <property type="project" value="InterPro"/>
</dbReference>
<dbReference type="SMART" id="SM00353">
    <property type="entry name" value="HLH"/>
    <property type="match status" value="1"/>
</dbReference>
<evidence type="ECO:0000256" key="1">
    <source>
        <dbReference type="ARBA" id="ARBA00004123"/>
    </source>
</evidence>
<proteinExistence type="predicted"/>
<accession>A0A0R3TQ47</accession>
<dbReference type="Pfam" id="PF00010">
    <property type="entry name" value="HLH"/>
    <property type="match status" value="1"/>
</dbReference>
<reference evidence="10" key="1">
    <citation type="submission" date="2017-02" db="UniProtKB">
        <authorList>
            <consortium name="WormBaseParasite"/>
        </authorList>
    </citation>
    <scope>IDENTIFICATION</scope>
</reference>
<reference evidence="8 9" key="2">
    <citation type="submission" date="2018-11" db="EMBL/GenBank/DDBJ databases">
        <authorList>
            <consortium name="Pathogen Informatics"/>
        </authorList>
    </citation>
    <scope>NUCLEOTIDE SEQUENCE [LARGE SCALE GENOMIC DNA]</scope>
</reference>
<evidence type="ECO:0000313" key="10">
    <source>
        <dbReference type="WBParaSite" id="HNAJ_0000964501-mRNA-1"/>
    </source>
</evidence>